<evidence type="ECO:0008006" key="3">
    <source>
        <dbReference type="Google" id="ProtNLM"/>
    </source>
</evidence>
<geneLocation type="plasmid" evidence="2">
    <name>pgw6_1</name>
</geneLocation>
<dbReference type="Proteomes" id="UP000273982">
    <property type="component" value="Plasmid pGW6_1"/>
</dbReference>
<dbReference type="AlphaFoldDB" id="A0A3G8MAP8"/>
<organism evidence="1 2">
    <name type="scientific">Methylocystis rosea</name>
    <dbReference type="NCBI Taxonomy" id="173366"/>
    <lineage>
        <taxon>Bacteria</taxon>
        <taxon>Pseudomonadati</taxon>
        <taxon>Pseudomonadota</taxon>
        <taxon>Alphaproteobacteria</taxon>
        <taxon>Hyphomicrobiales</taxon>
        <taxon>Methylocystaceae</taxon>
        <taxon>Methylocystis</taxon>
    </lineage>
</organism>
<accession>A0A3G8MAP8</accession>
<dbReference type="GO" id="GO:0046872">
    <property type="term" value="F:metal ion binding"/>
    <property type="evidence" value="ECO:0007669"/>
    <property type="project" value="InterPro"/>
</dbReference>
<proteinExistence type="predicted"/>
<reference evidence="1 2" key="1">
    <citation type="submission" date="2018-11" db="EMBL/GenBank/DDBJ databases">
        <title>Genome squencing of methanotrophic bacteria isolated from alkaline groundwater in Korea.</title>
        <authorList>
            <person name="Nguyen L.N."/>
        </authorList>
    </citation>
    <scope>NUCLEOTIDE SEQUENCE [LARGE SCALE GENOMIC DNA]</scope>
    <source>
        <strain evidence="1 2">GW6</strain>
        <plasmid evidence="2">pgw6_1</plasmid>
    </source>
</reference>
<dbReference type="Pfam" id="PF16785">
    <property type="entry name" value="SMBP"/>
    <property type="match status" value="1"/>
</dbReference>
<dbReference type="CDD" id="cd13840">
    <property type="entry name" value="SMBP_like"/>
    <property type="match status" value="1"/>
</dbReference>
<sequence>MTFVIEENIMSRRLMIAMLSLGLAWSFAPRLALAQESHIAQAIHHAREAVVAGREGKPSTLVRHATEALHHAKAQQQERPNAQVKEAIARLEEGIRFGEKRRRSATRIVYRALQQLERAPQ</sequence>
<evidence type="ECO:0000313" key="2">
    <source>
        <dbReference type="Proteomes" id="UP000273982"/>
    </source>
</evidence>
<dbReference type="Gene3D" id="1.20.120.660">
    <property type="entry name" value="IL-4 antagonist (De novo design) like domain"/>
    <property type="match status" value="1"/>
</dbReference>
<gene>
    <name evidence="1" type="ORF">EHO51_19225</name>
</gene>
<name>A0A3G8MAP8_9HYPH</name>
<evidence type="ECO:0000313" key="1">
    <source>
        <dbReference type="EMBL" id="AZG78937.1"/>
    </source>
</evidence>
<protein>
    <recommendedName>
        <fullName evidence="3">Small metal-binding protein</fullName>
    </recommendedName>
</protein>
<dbReference type="InterPro" id="IPR031877">
    <property type="entry name" value="SmbP"/>
</dbReference>
<keyword evidence="1" id="KW-0614">Plasmid</keyword>
<dbReference type="KEGG" id="mros:EHO51_19225"/>
<dbReference type="EMBL" id="CP034087">
    <property type="protein sequence ID" value="AZG78937.1"/>
    <property type="molecule type" value="Genomic_DNA"/>
</dbReference>